<dbReference type="AlphaFoldDB" id="A0A4V1LF83"/>
<sequence length="440" mass="49737">MITVTAPSLWLAGFVMSFWVIYFQYYWFPQLRGPRFVAVALGLAGLYATLDCWLALHLRTPVATSLPAVLLLGGECLWLGRRHNWRYLPAFMSVSILAYLLTEFIDALVTTVLIAASSLSFATTLVGTGITLAFDSGLFILLVWVIWSTQAPLENLIQSLWGRGLEFLLLGLMSALMLVFILFEYSLQALNRSASYMVMLTGISGVFILGFTLSLYILVQSHLQTERTRAQLQDQRFHDQYRAELHRQLASVRKFQHDYQNMLLGLGGYLADQDYTGFRQFYGDIRSRWTTSNAAELTMGDLINIPQMALRYEVYHQYLVARRLGVALYVRTPTPLTVTMAGLHQVTHLITQVLAQVLPAAATLIPAVVTLELLETQHAFHFRLTFPVAAGAQVVAHHRIVSAQGNLDFNRVIRQLTGERRVTLRVKLHWGQLEITFPKK</sequence>
<reference evidence="1 2" key="1">
    <citation type="submission" date="2018-08" db="EMBL/GenBank/DDBJ databases">
        <title>Lactobacillus suantsai sp. nov., isolated from traditional fermented suan-tsai in Taiwan.</title>
        <authorList>
            <person name="Huang C.-H."/>
        </authorList>
    </citation>
    <scope>NUCLEOTIDE SEQUENCE [LARGE SCALE GENOMIC DNA]</scope>
    <source>
        <strain evidence="1 2">BCRC 12945</strain>
    </source>
</reference>
<dbReference type="GO" id="GO:0042802">
    <property type="term" value="F:identical protein binding"/>
    <property type="evidence" value="ECO:0007669"/>
    <property type="project" value="TreeGrafter"/>
</dbReference>
<gene>
    <name evidence="1" type="ORF">DXH47_09045</name>
</gene>
<dbReference type="RefSeq" id="WP_129033009.1">
    <property type="nucleotide sequence ID" value="NZ_CP059603.1"/>
</dbReference>
<keyword evidence="2" id="KW-1185">Reference proteome</keyword>
<name>A0A4V1LF83_9LACO</name>
<comment type="caution">
    <text evidence="1">The sequence shown here is derived from an EMBL/GenBank/DDBJ whole genome shotgun (WGS) entry which is preliminary data.</text>
</comment>
<dbReference type="Proteomes" id="UP000290602">
    <property type="component" value="Unassembled WGS sequence"/>
</dbReference>
<evidence type="ECO:0000313" key="1">
    <source>
        <dbReference type="EMBL" id="RXI77567.1"/>
    </source>
</evidence>
<dbReference type="EMBL" id="QXIL01000020">
    <property type="protein sequence ID" value="RXI77567.1"/>
    <property type="molecule type" value="Genomic_DNA"/>
</dbReference>
<dbReference type="PANTHER" id="PTHR40448">
    <property type="entry name" value="TWO-COMPONENT SENSOR HISTIDINE KINASE"/>
    <property type="match status" value="1"/>
</dbReference>
<evidence type="ECO:0000313" key="2">
    <source>
        <dbReference type="Proteomes" id="UP000290602"/>
    </source>
</evidence>
<proteinExistence type="predicted"/>
<protein>
    <submittedName>
        <fullName evidence="1">Signal transduction protein</fullName>
    </submittedName>
</protein>
<dbReference type="PANTHER" id="PTHR40448:SF1">
    <property type="entry name" value="TWO-COMPONENT SENSOR HISTIDINE KINASE"/>
    <property type="match status" value="1"/>
</dbReference>
<accession>A0A4V1LF83</accession>
<dbReference type="OrthoDB" id="1652078at2"/>
<organism evidence="1 2">
    <name type="scientific">Levilactobacillus suantsaii</name>
    <dbReference type="NCBI Taxonomy" id="2292255"/>
    <lineage>
        <taxon>Bacteria</taxon>
        <taxon>Bacillati</taxon>
        <taxon>Bacillota</taxon>
        <taxon>Bacilli</taxon>
        <taxon>Lactobacillales</taxon>
        <taxon>Lactobacillaceae</taxon>
        <taxon>Levilactobacillus</taxon>
    </lineage>
</organism>